<evidence type="ECO:0000313" key="3">
    <source>
        <dbReference type="Proteomes" id="UP001447188"/>
    </source>
</evidence>
<dbReference type="Proteomes" id="UP001447188">
    <property type="component" value="Unassembled WGS sequence"/>
</dbReference>
<feature type="transmembrane region" description="Helical" evidence="1">
    <location>
        <begin position="97"/>
        <end position="115"/>
    </location>
</feature>
<accession>A0ABR3GKD5</accession>
<feature type="transmembrane region" description="Helical" evidence="1">
    <location>
        <begin position="69"/>
        <end position="90"/>
    </location>
</feature>
<evidence type="ECO:0000256" key="1">
    <source>
        <dbReference type="SAM" id="Phobius"/>
    </source>
</evidence>
<keyword evidence="1" id="KW-0812">Transmembrane</keyword>
<keyword evidence="1" id="KW-0472">Membrane</keyword>
<sequence length="427" mass="46864">MSTTSIAPAMDPEAIASVISAAIATVAPESTAAVATAIASAVASAIASGDAYSDNPENACSVMSQPDLFGMGIRISLYIQWYTTVLAYLYDSGIATECTVVNYCFSIAIAIASLVHPKDLHAHEVIIVAMILLVPPIIIIVAMADNFISVCRPLKFSRNPMRITWEPAEKSNPDNPRLDQGDVGLEEVPVAIVKRHSGSDWLREIAVVAATMFLLIVSVWEFFIGVKVAKHVVECNARFIYSHYLNGRYERFLKVFSVASSIITPLMLGILIWLRTIPGQEVTHLYELDTPDHPNPQPTWRDRVITVDLPYSPLRSDSPIIGPIKVRNVVAFCWGVVVSFVIAQTETIIKQNGLRDVMDPSQTGQLIPLTIGVCQFGIIVHRAWVSGKEKEGKPLEPGERNLQRDVRNSGQWAKRVVLCRPANPTPD</sequence>
<gene>
    <name evidence="2" type="ORF">Q9L58_004647</name>
</gene>
<protein>
    <submittedName>
        <fullName evidence="2">Uncharacterized protein</fullName>
    </submittedName>
</protein>
<feature type="transmembrane region" description="Helical" evidence="1">
    <location>
        <begin position="127"/>
        <end position="148"/>
    </location>
</feature>
<keyword evidence="3" id="KW-1185">Reference proteome</keyword>
<feature type="transmembrane region" description="Helical" evidence="1">
    <location>
        <begin position="252"/>
        <end position="274"/>
    </location>
</feature>
<dbReference type="EMBL" id="JBBBZM010000051">
    <property type="protein sequence ID" value="KAL0636397.1"/>
    <property type="molecule type" value="Genomic_DNA"/>
</dbReference>
<reference evidence="2 3" key="1">
    <citation type="submission" date="2024-02" db="EMBL/GenBank/DDBJ databases">
        <title>Discinaceae phylogenomics.</title>
        <authorList>
            <person name="Dirks A.C."/>
            <person name="James T.Y."/>
        </authorList>
    </citation>
    <scope>NUCLEOTIDE SEQUENCE [LARGE SCALE GENOMIC DNA]</scope>
    <source>
        <strain evidence="2 3">ACD0624</strain>
    </source>
</reference>
<organism evidence="2 3">
    <name type="scientific">Discina gigas</name>
    <dbReference type="NCBI Taxonomy" id="1032678"/>
    <lineage>
        <taxon>Eukaryota</taxon>
        <taxon>Fungi</taxon>
        <taxon>Dikarya</taxon>
        <taxon>Ascomycota</taxon>
        <taxon>Pezizomycotina</taxon>
        <taxon>Pezizomycetes</taxon>
        <taxon>Pezizales</taxon>
        <taxon>Discinaceae</taxon>
        <taxon>Discina</taxon>
    </lineage>
</organism>
<evidence type="ECO:0000313" key="2">
    <source>
        <dbReference type="EMBL" id="KAL0636397.1"/>
    </source>
</evidence>
<feature type="transmembrane region" description="Helical" evidence="1">
    <location>
        <begin position="365"/>
        <end position="385"/>
    </location>
</feature>
<comment type="caution">
    <text evidence="2">The sequence shown here is derived from an EMBL/GenBank/DDBJ whole genome shotgun (WGS) entry which is preliminary data.</text>
</comment>
<feature type="transmembrane region" description="Helical" evidence="1">
    <location>
        <begin position="326"/>
        <end position="345"/>
    </location>
</feature>
<feature type="transmembrane region" description="Helical" evidence="1">
    <location>
        <begin position="205"/>
        <end position="224"/>
    </location>
</feature>
<proteinExistence type="predicted"/>
<name>A0ABR3GKD5_9PEZI</name>
<keyword evidence="1" id="KW-1133">Transmembrane helix</keyword>